<dbReference type="InterPro" id="IPR036503">
    <property type="entry name" value="Ald_Fedxn_OxRdtase_N_sf"/>
</dbReference>
<dbReference type="GO" id="GO:0009055">
    <property type="term" value="F:electron transfer activity"/>
    <property type="evidence" value="ECO:0007669"/>
    <property type="project" value="InterPro"/>
</dbReference>
<dbReference type="OrthoDB" id="30771at2157"/>
<evidence type="ECO:0000256" key="4">
    <source>
        <dbReference type="ARBA" id="ARBA00022723"/>
    </source>
</evidence>
<evidence type="ECO:0000256" key="2">
    <source>
        <dbReference type="ARBA" id="ARBA00011032"/>
    </source>
</evidence>
<dbReference type="PANTHER" id="PTHR30038:SF0">
    <property type="entry name" value="TUNGSTEN-CONTAINING ALDEHYDE FERREDOXIN OXIDOREDUCTASE"/>
    <property type="match status" value="1"/>
</dbReference>
<proteinExistence type="inferred from homology"/>
<dbReference type="eggNOG" id="arCOG00706">
    <property type="taxonomic scope" value="Archaea"/>
</dbReference>
<keyword evidence="7" id="KW-0411">Iron-sulfur</keyword>
<dbReference type="EMBL" id="CP000505">
    <property type="protein sequence ID" value="ABL77586.1"/>
    <property type="molecule type" value="Genomic_DNA"/>
</dbReference>
<dbReference type="InterPro" id="IPR051919">
    <property type="entry name" value="W-dependent_AOR"/>
</dbReference>
<keyword evidence="6" id="KW-0408">Iron</keyword>
<evidence type="ECO:0000256" key="1">
    <source>
        <dbReference type="ARBA" id="ARBA00001966"/>
    </source>
</evidence>
<evidence type="ECO:0000313" key="11">
    <source>
        <dbReference type="Proteomes" id="UP000000641"/>
    </source>
</evidence>
<keyword evidence="3" id="KW-0004">4Fe-4S</keyword>
<dbReference type="HOGENOM" id="CLU_020364_1_0_2"/>
<dbReference type="Proteomes" id="UP000000641">
    <property type="component" value="Chromosome"/>
</dbReference>
<dbReference type="Pfam" id="PF02730">
    <property type="entry name" value="AFOR_N"/>
    <property type="match status" value="1"/>
</dbReference>
<dbReference type="KEGG" id="tpe:Tpen_0176"/>
<accession>A1RWK6</accession>
<dbReference type="EC" id="1.2.7.5" evidence="10"/>
<dbReference type="SUPFAM" id="SSF48310">
    <property type="entry name" value="Aldehyde ferredoxin oxidoreductase, C-terminal domains"/>
    <property type="match status" value="1"/>
</dbReference>
<evidence type="ECO:0000256" key="6">
    <source>
        <dbReference type="ARBA" id="ARBA00023004"/>
    </source>
</evidence>
<feature type="domain" description="Aldehyde ferredoxin oxidoreductase N-terminal" evidence="9">
    <location>
        <begin position="7"/>
        <end position="222"/>
    </location>
</feature>
<dbReference type="InterPro" id="IPR013983">
    <property type="entry name" value="Ald_Fedxn_OxRdtase_N"/>
</dbReference>
<dbReference type="InterPro" id="IPR013984">
    <property type="entry name" value="Ald_Fedxn_OxRdtase_dom2"/>
</dbReference>
<dbReference type="EnsemblBacteria" id="ABL77586">
    <property type="protein sequence ID" value="ABL77586"/>
    <property type="gene ID" value="Tpen_0176"/>
</dbReference>
<dbReference type="InterPro" id="IPR013985">
    <property type="entry name" value="Ald_Fedxn_OxRdtase_dom3"/>
</dbReference>
<evidence type="ECO:0000256" key="7">
    <source>
        <dbReference type="ARBA" id="ARBA00023014"/>
    </source>
</evidence>
<sequence>MPIKGGYVNKILTVNLTDKTIREDPIDPAVAEKYIGGKGYALYVFYYKYLKEYMAKGIAPKDIDPLGPENVLAFTTGPITGIAGVPSPGRHHVMALRSPLTGSIASANSGGEFGAYLKFAGYDMIFIEGASEKPVYIEIVDGHVEIKDASDLWGKNVFDTTRVLKSRVKGKNVSVACIGPAGENLVLFANIMNDDHRAAGRTGVGAVMGSKKLKAIVVSGEGKPQVADPERFRELSKSLIERIRKNPVTGGGLPKYGTAVLVNIINQAGMLPYKNWQFGYNPEADKISGETLEKTYLISRRPCWGCQIGCGRVVKVPSGPFQILYSEGPEYESIWALGNATGVMDLAAIIKANHYCDEFGLDTISMGSTIAAAMELYEKGYIPQEDLQGLDLRFGNAAALVEAVWRTAYKSGFGAKLALGSRRLAEMYGAPELSMSVKGLEMPAYDPRGAKGIGLEYATANRGGCHVTGYTISPEILGIPQKIDPLTPEGKAQWVKVFQDLTSVVNSAVNCLFTTFEIGAKDYADLFNTIAGFNFTEKDVLTIGERIYNLERYMMSLYGFSAKDDTLPPRLLKEPMPEGPAKGQVVELDKMLEEYYKIRGWVNGVPTKEKLKELGIEP</sequence>
<dbReference type="PANTHER" id="PTHR30038">
    <property type="entry name" value="ALDEHYDE FERREDOXIN OXIDOREDUCTASE"/>
    <property type="match status" value="1"/>
</dbReference>
<evidence type="ECO:0000256" key="3">
    <source>
        <dbReference type="ARBA" id="ARBA00022485"/>
    </source>
</evidence>
<dbReference type="STRING" id="368408.Tpen_0176"/>
<comment type="cofactor">
    <cofactor evidence="8">
        <name>tungstopterin</name>
        <dbReference type="ChEBI" id="CHEBI:30402"/>
    </cofactor>
</comment>
<keyword evidence="4" id="KW-0479">Metal-binding</keyword>
<comment type="similarity">
    <text evidence="2">Belongs to the AOR/FOR family.</text>
</comment>
<organism evidence="10 11">
    <name type="scientific">Thermofilum pendens (strain DSM 2475 / Hrk 5)</name>
    <dbReference type="NCBI Taxonomy" id="368408"/>
    <lineage>
        <taxon>Archaea</taxon>
        <taxon>Thermoproteota</taxon>
        <taxon>Thermoprotei</taxon>
        <taxon>Thermofilales</taxon>
        <taxon>Thermofilaceae</taxon>
        <taxon>Thermofilum</taxon>
    </lineage>
</organism>
<dbReference type="RefSeq" id="WP_011751851.1">
    <property type="nucleotide sequence ID" value="NC_008698.1"/>
</dbReference>
<dbReference type="AlphaFoldDB" id="A1RWK6"/>
<dbReference type="InterPro" id="IPR001203">
    <property type="entry name" value="OxRdtase_Ald_Fedxn_C"/>
</dbReference>
<protein>
    <submittedName>
        <fullName evidence="10">Aldehyde ferredoxin oxidoreductase</fullName>
        <ecNumber evidence="10">1.2.7.5</ecNumber>
    </submittedName>
</protein>
<dbReference type="InterPro" id="IPR036021">
    <property type="entry name" value="Tungsten_al_ferr_oxy-like_C"/>
</dbReference>
<dbReference type="Gene3D" id="1.10.599.10">
    <property type="entry name" value="Aldehyde Ferredoxin Oxidoreductase Protein, subunit A, domain 3"/>
    <property type="match status" value="1"/>
</dbReference>
<gene>
    <name evidence="10" type="ordered locus">Tpen_0176</name>
</gene>
<dbReference type="SMART" id="SM00790">
    <property type="entry name" value="AFOR_N"/>
    <property type="match status" value="1"/>
</dbReference>
<evidence type="ECO:0000259" key="9">
    <source>
        <dbReference type="SMART" id="SM00790"/>
    </source>
</evidence>
<dbReference type="Gene3D" id="1.10.569.10">
    <property type="entry name" value="Aldehyde Ferredoxin Oxidoreductase Protein, subunit A, domain 2"/>
    <property type="match status" value="1"/>
</dbReference>
<reference evidence="11" key="1">
    <citation type="journal article" date="2008" name="J. Bacteriol.">
        <title>Genome sequence of Thermofilum pendens reveals an exceptional loss of biosynthetic pathways without genome reduction.</title>
        <authorList>
            <person name="Anderson I."/>
            <person name="Rodriguez J."/>
            <person name="Susanti D."/>
            <person name="Porat I."/>
            <person name="Reich C."/>
            <person name="Ulrich L.E."/>
            <person name="Elkins J.G."/>
            <person name="Mavromatis K."/>
            <person name="Lykidis A."/>
            <person name="Kim E."/>
            <person name="Thompson L.S."/>
            <person name="Nolan M."/>
            <person name="Land M."/>
            <person name="Copeland A."/>
            <person name="Lapidus A."/>
            <person name="Lucas S."/>
            <person name="Detter C."/>
            <person name="Zhulin I.B."/>
            <person name="Olsen G.J."/>
            <person name="Whitman W."/>
            <person name="Mukhopadhyay B."/>
            <person name="Bristow J."/>
            <person name="Kyrpides N."/>
        </authorList>
    </citation>
    <scope>NUCLEOTIDE SEQUENCE [LARGE SCALE GENOMIC DNA]</scope>
    <source>
        <strain evidence="11">DSM 2475 / Hrk 5</strain>
    </source>
</reference>
<dbReference type="Pfam" id="PF01314">
    <property type="entry name" value="AFOR_C"/>
    <property type="match status" value="1"/>
</dbReference>
<name>A1RWK6_THEPD</name>
<dbReference type="GO" id="GO:0051539">
    <property type="term" value="F:4 iron, 4 sulfur cluster binding"/>
    <property type="evidence" value="ECO:0007669"/>
    <property type="project" value="UniProtKB-KW"/>
</dbReference>
<evidence type="ECO:0000313" key="10">
    <source>
        <dbReference type="EMBL" id="ABL77586.1"/>
    </source>
</evidence>
<dbReference type="GO" id="GO:0033726">
    <property type="term" value="F:aldehyde ferredoxin oxidoreductase activity"/>
    <property type="evidence" value="ECO:0007669"/>
    <property type="project" value="UniProtKB-EC"/>
</dbReference>
<dbReference type="GeneID" id="4600878"/>
<keyword evidence="11" id="KW-1185">Reference proteome</keyword>
<dbReference type="GO" id="GO:0046872">
    <property type="term" value="F:metal ion binding"/>
    <property type="evidence" value="ECO:0007669"/>
    <property type="project" value="UniProtKB-KW"/>
</dbReference>
<keyword evidence="5 10" id="KW-0560">Oxidoreductase</keyword>
<evidence type="ECO:0000256" key="8">
    <source>
        <dbReference type="ARBA" id="ARBA00049934"/>
    </source>
</evidence>
<dbReference type="Gene3D" id="3.60.9.10">
    <property type="entry name" value="Aldehyde ferredoxin oxidoreductase, N-terminal domain"/>
    <property type="match status" value="1"/>
</dbReference>
<comment type="cofactor">
    <cofactor evidence="1">
        <name>[4Fe-4S] cluster</name>
        <dbReference type="ChEBI" id="CHEBI:49883"/>
    </cofactor>
</comment>
<dbReference type="SUPFAM" id="SSF56228">
    <property type="entry name" value="Aldehyde ferredoxin oxidoreductase, N-terminal domain"/>
    <property type="match status" value="1"/>
</dbReference>
<evidence type="ECO:0000256" key="5">
    <source>
        <dbReference type="ARBA" id="ARBA00023002"/>
    </source>
</evidence>